<sequence>MGSVGHVNACIGLAEVLLSRGHKIVFVVNKAFTGKISPFGFIEEIMPSEETNGQKPGPDIAGRLLGTGLLSAETSYKSLEIMQTLPLLEAMIPTMRANEPKLKAIVAKHNPDVFIVDDFVGSPTLIHSTKPWVFLFSGNPLFVLHDDRTPPGMSGYPSNGDRKGWQEFREMSKNRTKKQLIKYNEWMKEEGFPISTIDRAIPESPYLNIYGYPEELDYTDLRALPKKWLSVDAFMRKGEKQEFKIPDKFLDRDIEKSKLIYFSMGTMGSINVDIMKRLVSILSKSHHKFIVSKGPRGNMYELADNMWGENSVPQTKLLPFVDLVITHGGNNSVTETFTYGKPMIVMPLFGDQWDNAQRVDEKGFGIRLNPHTVSEQELLDTIEKLLNDKELKHKLSVASKRVGHVNACIGLAEVLLSRGHAIVFVGGQPYAGKLAPFGFIEEILTSDYKHKKAGELEAKIANFQFIDVMINEMRANEPKLKAIIAKHNPDVYIIDDFAGSPTLIHSNKPWVLLISGGPLFAINDDNTPPFASELTDSIFRKQSLKYNDWMKEEGFPITTNNKAIPESPYLNIYGFPEELDYTDIRPIPEKWLRVDTFMRRGELNCKIDLKIPEIFLERDEQKNKLIYLSMGSMGSVDVNLMKRLVSILSKSQHKIIVSKGLLGDTYELADNMWGKNSVPQTKVLPLVDVVITHGGTNSVTETFVCGKPMIIMPLFADQYDNAQRVEKKGFKIVEQNCEILQFLKNTLTILFAPMEGVGHVNACIGLAEVLLSRGHKVVFAVDQSYAGKLSPFGFIEEIITSEESKGKKPGEDGATKLLASGLLSTKTSLETLKSMKSMPFMDLMLRTFRANEPQRKAIVAKHNPDVYIIDDFFGSPTLIHSNKPWVLLCSGNPLFYIDDDRTPPPASGYPSNGDRKLWEEFLELKNESFKSHAIKYNAWMKEEGFPITTNNKAMPDSPYLNIYGYPEELDYTDLRPLPEKWLSVDAFMRRGEKQEFKIPDKFNDRDIEKSKLIYLSLGSMGSVNVDLMKRLVSILSKSQHKIIVSKGVLGDTYELADN</sequence>
<evidence type="ECO:0000256" key="2">
    <source>
        <dbReference type="ARBA" id="ARBA00022676"/>
    </source>
</evidence>
<proteinExistence type="inferred from homology"/>
<gene>
    <name evidence="4" type="ORF">OSB1V03_LOCUS10789</name>
</gene>
<dbReference type="CDD" id="cd03784">
    <property type="entry name" value="GT1_Gtf-like"/>
    <property type="match status" value="2"/>
</dbReference>
<protein>
    <recommendedName>
        <fullName evidence="6">UDP-glycosyltransferase</fullName>
    </recommendedName>
</protein>
<dbReference type="PANTHER" id="PTHR48043:SF145">
    <property type="entry name" value="FI06409P-RELATED"/>
    <property type="match status" value="1"/>
</dbReference>
<name>A0A7R9KVU9_9ACAR</name>
<keyword evidence="3" id="KW-0808">Transferase</keyword>
<dbReference type="InterPro" id="IPR050271">
    <property type="entry name" value="UDP-glycosyltransferase"/>
</dbReference>
<keyword evidence="2" id="KW-0328">Glycosyltransferase</keyword>
<dbReference type="EMBL" id="CAJPIZ010008031">
    <property type="protein sequence ID" value="CAG2110806.1"/>
    <property type="molecule type" value="Genomic_DNA"/>
</dbReference>
<dbReference type="EMBL" id="OC862606">
    <property type="protein sequence ID" value="CAD7630376.1"/>
    <property type="molecule type" value="Genomic_DNA"/>
</dbReference>
<accession>A0A7R9KVU9</accession>
<dbReference type="PANTHER" id="PTHR48043">
    <property type="entry name" value="EG:EG0003.4 PROTEIN-RELATED"/>
    <property type="match status" value="1"/>
</dbReference>
<dbReference type="SUPFAM" id="SSF53756">
    <property type="entry name" value="UDP-Glycosyltransferase/glycogen phosphorylase"/>
    <property type="match status" value="3"/>
</dbReference>
<evidence type="ECO:0000313" key="5">
    <source>
        <dbReference type="Proteomes" id="UP000759131"/>
    </source>
</evidence>
<dbReference type="Proteomes" id="UP000759131">
    <property type="component" value="Unassembled WGS sequence"/>
</dbReference>
<feature type="non-terminal residue" evidence="4">
    <location>
        <position position="1"/>
    </location>
</feature>
<dbReference type="GO" id="GO:0008194">
    <property type="term" value="F:UDP-glycosyltransferase activity"/>
    <property type="evidence" value="ECO:0007669"/>
    <property type="project" value="InterPro"/>
</dbReference>
<keyword evidence="5" id="KW-1185">Reference proteome</keyword>
<dbReference type="OrthoDB" id="6513679at2759"/>
<evidence type="ECO:0000256" key="1">
    <source>
        <dbReference type="ARBA" id="ARBA00009995"/>
    </source>
</evidence>
<dbReference type="InterPro" id="IPR002213">
    <property type="entry name" value="UDP_glucos_trans"/>
</dbReference>
<dbReference type="AlphaFoldDB" id="A0A7R9KVU9"/>
<dbReference type="Gene3D" id="3.40.50.2000">
    <property type="entry name" value="Glycogen Phosphorylase B"/>
    <property type="match status" value="5"/>
</dbReference>
<organism evidence="4">
    <name type="scientific">Medioppia subpectinata</name>
    <dbReference type="NCBI Taxonomy" id="1979941"/>
    <lineage>
        <taxon>Eukaryota</taxon>
        <taxon>Metazoa</taxon>
        <taxon>Ecdysozoa</taxon>
        <taxon>Arthropoda</taxon>
        <taxon>Chelicerata</taxon>
        <taxon>Arachnida</taxon>
        <taxon>Acari</taxon>
        <taxon>Acariformes</taxon>
        <taxon>Sarcoptiformes</taxon>
        <taxon>Oribatida</taxon>
        <taxon>Brachypylina</taxon>
        <taxon>Oppioidea</taxon>
        <taxon>Oppiidae</taxon>
        <taxon>Medioppia</taxon>
    </lineage>
</organism>
<dbReference type="Pfam" id="PF00201">
    <property type="entry name" value="UDPGT"/>
    <property type="match status" value="2"/>
</dbReference>
<comment type="similarity">
    <text evidence="1">Belongs to the UDP-glycosyltransferase family.</text>
</comment>
<evidence type="ECO:0000313" key="4">
    <source>
        <dbReference type="EMBL" id="CAD7630376.1"/>
    </source>
</evidence>
<reference evidence="4" key="1">
    <citation type="submission" date="2020-11" db="EMBL/GenBank/DDBJ databases">
        <authorList>
            <person name="Tran Van P."/>
        </authorList>
    </citation>
    <scope>NUCLEOTIDE SEQUENCE</scope>
</reference>
<evidence type="ECO:0008006" key="6">
    <source>
        <dbReference type="Google" id="ProtNLM"/>
    </source>
</evidence>
<evidence type="ECO:0000256" key="3">
    <source>
        <dbReference type="ARBA" id="ARBA00022679"/>
    </source>
</evidence>